<dbReference type="AlphaFoldDB" id="A0AAW2Z9N7"/>
<keyword evidence="2" id="KW-1185">Reference proteome</keyword>
<dbReference type="Proteomes" id="UP001431209">
    <property type="component" value="Unassembled WGS sequence"/>
</dbReference>
<name>A0AAW2Z9N7_9EUKA</name>
<accession>A0AAW2Z9N7</accession>
<comment type="caution">
    <text evidence="1">The sequence shown here is derived from an EMBL/GenBank/DDBJ whole genome shotgun (WGS) entry which is preliminary data.</text>
</comment>
<sequence length="102" mass="11634">MDSHNDEVSTLHELIKEHEEEEEYTVVNFNPQNPVGVFEFLSKMMKNIEAIVKTRSFTSINLGINNSTVDSLVDNLVSNTRSILIMITRLQNEDADPRLLVT</sequence>
<evidence type="ECO:0000313" key="2">
    <source>
        <dbReference type="Proteomes" id="UP001431209"/>
    </source>
</evidence>
<protein>
    <submittedName>
        <fullName evidence="1">HemA</fullName>
    </submittedName>
</protein>
<gene>
    <name evidence="1" type="ORF">AKO1_003162</name>
</gene>
<evidence type="ECO:0000313" key="1">
    <source>
        <dbReference type="EMBL" id="KAL0485580.1"/>
    </source>
</evidence>
<dbReference type="EMBL" id="JAOPGA020001151">
    <property type="protein sequence ID" value="KAL0485580.1"/>
    <property type="molecule type" value="Genomic_DNA"/>
</dbReference>
<proteinExistence type="predicted"/>
<organism evidence="1 2">
    <name type="scientific">Acrasis kona</name>
    <dbReference type="NCBI Taxonomy" id="1008807"/>
    <lineage>
        <taxon>Eukaryota</taxon>
        <taxon>Discoba</taxon>
        <taxon>Heterolobosea</taxon>
        <taxon>Tetramitia</taxon>
        <taxon>Eutetramitia</taxon>
        <taxon>Acrasidae</taxon>
        <taxon>Acrasis</taxon>
    </lineage>
</organism>
<reference evidence="1 2" key="1">
    <citation type="submission" date="2024-03" db="EMBL/GenBank/DDBJ databases">
        <title>The Acrasis kona genome and developmental transcriptomes reveal deep origins of eukaryotic multicellular pathways.</title>
        <authorList>
            <person name="Sheikh S."/>
            <person name="Fu C.-J."/>
            <person name="Brown M.W."/>
            <person name="Baldauf S.L."/>
        </authorList>
    </citation>
    <scope>NUCLEOTIDE SEQUENCE [LARGE SCALE GENOMIC DNA]</scope>
    <source>
        <strain evidence="1 2">ATCC MYA-3509</strain>
    </source>
</reference>